<feature type="domain" description="DUF1707" evidence="2">
    <location>
        <begin position="1"/>
        <end position="53"/>
    </location>
</feature>
<name>A0ABW6FVG0_9ACTN</name>
<sequence>MRASDAERERVAEVLREAVAEGRLDMEEFDERLDAVYKARTHGELEPLVRDLPVPGTAVPVAGSAASSGAPASWAGRIGGPATSRGGFAFWGGFGRKGTWTVGRRFTGFAMMGGGEIDLREARFEERDTVIRCFAIMGGIAVTVPPGLDVNVKGVGFMGGFGDLTTQSTEPVAPDSPRVTITGFALMGGVGVERKITRAERQRLKEARKQEKLARKAEEGSRSRSGARPGLKPGSTSGSASSSDSSSESESGSGSDSWSGSGSD</sequence>
<dbReference type="Proteomes" id="UP001598448">
    <property type="component" value="Unassembled WGS sequence"/>
</dbReference>
<organism evidence="3 4">
    <name type="scientific">Streptomyces albidochromogenes</name>
    <dbReference type="NCBI Taxonomy" id="329524"/>
    <lineage>
        <taxon>Bacteria</taxon>
        <taxon>Bacillati</taxon>
        <taxon>Actinomycetota</taxon>
        <taxon>Actinomycetes</taxon>
        <taxon>Kitasatosporales</taxon>
        <taxon>Streptomycetaceae</taxon>
        <taxon>Streptomyces</taxon>
    </lineage>
</organism>
<dbReference type="RefSeq" id="WP_386717804.1">
    <property type="nucleotide sequence ID" value="NZ_JBHXIJ010000189.1"/>
</dbReference>
<feature type="region of interest" description="Disordered" evidence="1">
    <location>
        <begin position="201"/>
        <end position="264"/>
    </location>
</feature>
<dbReference type="EMBL" id="JBHXIJ010000189">
    <property type="protein sequence ID" value="MFD5101824.1"/>
    <property type="molecule type" value="Genomic_DNA"/>
</dbReference>
<feature type="compositionally biased region" description="Basic and acidic residues" evidence="1">
    <location>
        <begin position="201"/>
        <end position="222"/>
    </location>
</feature>
<gene>
    <name evidence="3" type="ORF">ACFWJN_23055</name>
</gene>
<comment type="caution">
    <text evidence="3">The sequence shown here is derived from an EMBL/GenBank/DDBJ whole genome shotgun (WGS) entry which is preliminary data.</text>
</comment>
<evidence type="ECO:0000256" key="1">
    <source>
        <dbReference type="SAM" id="MobiDB-lite"/>
    </source>
</evidence>
<reference evidence="3 4" key="1">
    <citation type="submission" date="2024-09" db="EMBL/GenBank/DDBJ databases">
        <title>The Natural Products Discovery Center: Release of the First 8490 Sequenced Strains for Exploring Actinobacteria Biosynthetic Diversity.</title>
        <authorList>
            <person name="Kalkreuter E."/>
            <person name="Kautsar S.A."/>
            <person name="Yang D."/>
            <person name="Bader C.D."/>
            <person name="Teijaro C.N."/>
            <person name="Fluegel L."/>
            <person name="Davis C.M."/>
            <person name="Simpson J.R."/>
            <person name="Lauterbach L."/>
            <person name="Steele A.D."/>
            <person name="Gui C."/>
            <person name="Meng S."/>
            <person name="Li G."/>
            <person name="Viehrig K."/>
            <person name="Ye F."/>
            <person name="Su P."/>
            <person name="Kiefer A.F."/>
            <person name="Nichols A."/>
            <person name="Cepeda A.J."/>
            <person name="Yan W."/>
            <person name="Fan B."/>
            <person name="Jiang Y."/>
            <person name="Adhikari A."/>
            <person name="Zheng C.-J."/>
            <person name="Schuster L."/>
            <person name="Cowan T.M."/>
            <person name="Smanski M.J."/>
            <person name="Chevrette M.G."/>
            <person name="De Carvalho L.P.S."/>
            <person name="Shen B."/>
        </authorList>
    </citation>
    <scope>NUCLEOTIDE SEQUENCE [LARGE SCALE GENOMIC DNA]</scope>
    <source>
        <strain evidence="3 4">NPDC058348</strain>
    </source>
</reference>
<evidence type="ECO:0000259" key="2">
    <source>
        <dbReference type="Pfam" id="PF08044"/>
    </source>
</evidence>
<dbReference type="InterPro" id="IPR012551">
    <property type="entry name" value="DUF1707_SHOCT-like"/>
</dbReference>
<dbReference type="PANTHER" id="PTHR40763:SF4">
    <property type="entry name" value="DUF1707 DOMAIN-CONTAINING PROTEIN"/>
    <property type="match status" value="1"/>
</dbReference>
<keyword evidence="4" id="KW-1185">Reference proteome</keyword>
<dbReference type="PANTHER" id="PTHR40763">
    <property type="entry name" value="MEMBRANE PROTEIN-RELATED"/>
    <property type="match status" value="1"/>
</dbReference>
<feature type="compositionally biased region" description="Low complexity" evidence="1">
    <location>
        <begin position="234"/>
        <end position="264"/>
    </location>
</feature>
<protein>
    <submittedName>
        <fullName evidence="3">DUF1707 domain-containing protein</fullName>
    </submittedName>
</protein>
<proteinExistence type="predicted"/>
<evidence type="ECO:0000313" key="4">
    <source>
        <dbReference type="Proteomes" id="UP001598448"/>
    </source>
</evidence>
<accession>A0ABW6FVG0</accession>
<evidence type="ECO:0000313" key="3">
    <source>
        <dbReference type="EMBL" id="MFD5101824.1"/>
    </source>
</evidence>
<dbReference type="Pfam" id="PF08044">
    <property type="entry name" value="DUF1707"/>
    <property type="match status" value="1"/>
</dbReference>